<evidence type="ECO:0000313" key="2">
    <source>
        <dbReference type="EMBL" id="VUZ84800.1"/>
    </source>
</evidence>
<accession>A0A564ZHI1</accession>
<sequence>MAQSTAPSIPSLTSVNRRLDYYRRVFAAYVARQPSQLSFWHDVPAINERAQPGVLGDYYMPFHAKADYGGPFDQAGVPLLNYHGSIGCQYNPIAIAQYGLGNFNRFKETGEAGRCSRALAAADWLVANLEPNRQGLWMWHHHFDWHYRTTLKAPWYSGLAQGQGISLLVRVFAETGEARYREAARRAFEAFGREPADGGVSYRDERGRVWFEEYIVDPPSHILNGFLWAAWGVYDYARLMNDEGASRLFAEGARTVADNLERYDTGYWSLYELSPTRLPMLASPFYHQLHIVQLQVMHTLTGESRFLDYARRWEGYERHPFKRRRALLQKILFKLLYY</sequence>
<keyword evidence="3" id="KW-1185">Reference proteome</keyword>
<dbReference type="InterPro" id="IPR039721">
    <property type="entry name" value="C5-epimerase"/>
</dbReference>
<dbReference type="GO" id="GO:0005975">
    <property type="term" value="P:carbohydrate metabolic process"/>
    <property type="evidence" value="ECO:0007669"/>
    <property type="project" value="InterPro"/>
</dbReference>
<name>A0A564ZHI1_9BACT</name>
<proteinExistence type="predicted"/>
<dbReference type="AlphaFoldDB" id="A0A564ZHI1"/>
<organism evidence="2 3">
    <name type="scientific">Candidatus Methylomirabilis lanthanidiphila</name>
    <dbReference type="NCBI Taxonomy" id="2211376"/>
    <lineage>
        <taxon>Bacteria</taxon>
        <taxon>Candidatus Methylomirabilota</taxon>
        <taxon>Candidatus Methylomirabilia</taxon>
        <taxon>Candidatus Methylomirabilales</taxon>
        <taxon>Candidatus Methylomirabilaceae</taxon>
        <taxon>Candidatus Methylomirabilis</taxon>
    </lineage>
</organism>
<gene>
    <name evidence="2" type="ORF">MELA_01174</name>
</gene>
<dbReference type="Pfam" id="PF06662">
    <property type="entry name" value="C5-epim_C"/>
    <property type="match status" value="1"/>
</dbReference>
<dbReference type="EMBL" id="CABIKM010000019">
    <property type="protein sequence ID" value="VUZ84800.1"/>
    <property type="molecule type" value="Genomic_DNA"/>
</dbReference>
<dbReference type="GO" id="GO:0015012">
    <property type="term" value="P:heparan sulfate proteoglycan biosynthetic process"/>
    <property type="evidence" value="ECO:0007669"/>
    <property type="project" value="InterPro"/>
</dbReference>
<feature type="domain" description="D-glucuronyl C5-epimerase C-terminal" evidence="1">
    <location>
        <begin position="134"/>
        <end position="314"/>
    </location>
</feature>
<dbReference type="Proteomes" id="UP000334340">
    <property type="component" value="Unassembled WGS sequence"/>
</dbReference>
<evidence type="ECO:0000259" key="1">
    <source>
        <dbReference type="Pfam" id="PF06662"/>
    </source>
</evidence>
<dbReference type="GO" id="GO:0047464">
    <property type="term" value="F:heparosan-N-sulfate-glucuronate 5-epimerase activity"/>
    <property type="evidence" value="ECO:0007669"/>
    <property type="project" value="InterPro"/>
</dbReference>
<evidence type="ECO:0000313" key="3">
    <source>
        <dbReference type="Proteomes" id="UP000334340"/>
    </source>
</evidence>
<dbReference type="PANTHER" id="PTHR13174">
    <property type="entry name" value="D-GLUCURONYL C5-EPIMERASE"/>
    <property type="match status" value="1"/>
</dbReference>
<dbReference type="PANTHER" id="PTHR13174:SF3">
    <property type="entry name" value="D-GLUCURONYL C5-EPIMERASE"/>
    <property type="match status" value="1"/>
</dbReference>
<dbReference type="SUPFAM" id="SSF48208">
    <property type="entry name" value="Six-hairpin glycosidases"/>
    <property type="match status" value="1"/>
</dbReference>
<protein>
    <recommendedName>
        <fullName evidence="1">D-glucuronyl C5-epimerase C-terminal domain-containing protein</fullName>
    </recommendedName>
</protein>
<reference evidence="2 3" key="1">
    <citation type="submission" date="2019-07" db="EMBL/GenBank/DDBJ databases">
        <authorList>
            <person name="Cremers G."/>
        </authorList>
    </citation>
    <scope>NUCLEOTIDE SEQUENCE [LARGE SCALE GENOMIC DNA]</scope>
</reference>
<dbReference type="InterPro" id="IPR008928">
    <property type="entry name" value="6-hairpin_glycosidase_sf"/>
</dbReference>
<dbReference type="InterPro" id="IPR010598">
    <property type="entry name" value="C5-epim_C"/>
</dbReference>